<sequence length="214" mass="23185">MRSCGATDYAQRKTPLAAFPTGKRQRPRHVVLQRLHIRPSRIPAAGSVTFAASASGRYPGWRPHAFCLPVRIRRTVASKTHARCESTAGRLPLRGQHRLSAASAACFPFNCTCDRICGHQTRAYDSTRQAAPALWKGLAEARVSLTAGGARPKLARTLVLVCALVRMQLNGKQGAYLQWTGSTCAAPATVSEKRCVLERRGAGFDVHAQGRVGI</sequence>
<evidence type="ECO:0000313" key="2">
    <source>
        <dbReference type="Proteomes" id="UP000198844"/>
    </source>
</evidence>
<dbReference type="Proteomes" id="UP000198844">
    <property type="component" value="Unassembled WGS sequence"/>
</dbReference>
<protein>
    <submittedName>
        <fullName evidence="1">Uncharacterized protein</fullName>
    </submittedName>
</protein>
<name>A0A1I7ECT7_9BURK</name>
<dbReference type="AlphaFoldDB" id="A0A1I7ECT7"/>
<organism evidence="1 2">
    <name type="scientific">Paraburkholderia aspalathi</name>
    <dbReference type="NCBI Taxonomy" id="1324617"/>
    <lineage>
        <taxon>Bacteria</taxon>
        <taxon>Pseudomonadati</taxon>
        <taxon>Pseudomonadota</taxon>
        <taxon>Betaproteobacteria</taxon>
        <taxon>Burkholderiales</taxon>
        <taxon>Burkholderiaceae</taxon>
        <taxon>Paraburkholderia</taxon>
    </lineage>
</organism>
<evidence type="ECO:0000313" key="1">
    <source>
        <dbReference type="EMBL" id="SFU21673.1"/>
    </source>
</evidence>
<reference evidence="1 2" key="1">
    <citation type="submission" date="2016-10" db="EMBL/GenBank/DDBJ databases">
        <authorList>
            <person name="de Groot N.N."/>
        </authorList>
    </citation>
    <scope>NUCLEOTIDE SEQUENCE [LARGE SCALE GENOMIC DNA]</scope>
    <source>
        <strain evidence="1 2">LMG 27731</strain>
    </source>
</reference>
<proteinExistence type="predicted"/>
<gene>
    <name evidence="1" type="ORF">SAMN05192563_1016168</name>
</gene>
<accession>A0A1I7ECT7</accession>
<dbReference type="EMBL" id="FPBH01000016">
    <property type="protein sequence ID" value="SFU21673.1"/>
    <property type="molecule type" value="Genomic_DNA"/>
</dbReference>